<evidence type="ECO:0000313" key="3">
    <source>
        <dbReference type="Proteomes" id="UP000266861"/>
    </source>
</evidence>
<dbReference type="Proteomes" id="UP000266861">
    <property type="component" value="Unassembled WGS sequence"/>
</dbReference>
<evidence type="ECO:0000313" key="2">
    <source>
        <dbReference type="EMBL" id="RHZ81247.1"/>
    </source>
</evidence>
<keyword evidence="3" id="KW-1185">Reference proteome</keyword>
<reference evidence="2 3" key="1">
    <citation type="submission" date="2018-08" db="EMBL/GenBank/DDBJ databases">
        <title>Genome and evolution of the arbuscular mycorrhizal fungus Diversispora epigaea (formerly Glomus versiforme) and its bacterial endosymbionts.</title>
        <authorList>
            <person name="Sun X."/>
            <person name="Fei Z."/>
            <person name="Harrison M."/>
        </authorList>
    </citation>
    <scope>NUCLEOTIDE SEQUENCE [LARGE SCALE GENOMIC DNA]</scope>
    <source>
        <strain evidence="2 3">IT104</strain>
    </source>
</reference>
<feature type="compositionally biased region" description="Acidic residues" evidence="1">
    <location>
        <begin position="36"/>
        <end position="50"/>
    </location>
</feature>
<gene>
    <name evidence="2" type="ORF">Glove_122g59</name>
</gene>
<accession>A0A397J1J6</accession>
<feature type="region of interest" description="Disordered" evidence="1">
    <location>
        <begin position="34"/>
        <end position="75"/>
    </location>
</feature>
<dbReference type="AlphaFoldDB" id="A0A397J1J6"/>
<comment type="caution">
    <text evidence="2">The sequence shown here is derived from an EMBL/GenBank/DDBJ whole genome shotgun (WGS) entry which is preliminary data.</text>
</comment>
<protein>
    <submittedName>
        <fullName evidence="2">Uncharacterized protein</fullName>
    </submittedName>
</protein>
<proteinExistence type="predicted"/>
<dbReference type="EMBL" id="PQFF01000114">
    <property type="protein sequence ID" value="RHZ81247.1"/>
    <property type="molecule type" value="Genomic_DNA"/>
</dbReference>
<name>A0A397J1J6_9GLOM</name>
<sequence length="75" mass="8823">MIIGDWRLVRFVAIAQLFLNPKRKLQKKLPLKPGDEELEAEQTNEEESEECEKKERSPKRRRTSGDHILSSRLGY</sequence>
<evidence type="ECO:0000256" key="1">
    <source>
        <dbReference type="SAM" id="MobiDB-lite"/>
    </source>
</evidence>
<organism evidence="2 3">
    <name type="scientific">Diversispora epigaea</name>
    <dbReference type="NCBI Taxonomy" id="1348612"/>
    <lineage>
        <taxon>Eukaryota</taxon>
        <taxon>Fungi</taxon>
        <taxon>Fungi incertae sedis</taxon>
        <taxon>Mucoromycota</taxon>
        <taxon>Glomeromycotina</taxon>
        <taxon>Glomeromycetes</taxon>
        <taxon>Diversisporales</taxon>
        <taxon>Diversisporaceae</taxon>
        <taxon>Diversispora</taxon>
    </lineage>
</organism>